<dbReference type="Proteomes" id="UP000035963">
    <property type="component" value="Unassembled WGS sequence"/>
</dbReference>
<gene>
    <name evidence="1" type="ORF">EOS_35600</name>
</gene>
<accession>A0A0J1CLV5</accession>
<dbReference type="AlphaFoldDB" id="A0A0J1CLV5"/>
<organism evidence="1 2">
    <name type="scientific">Caballeronia mineralivorans PML1(12)</name>
    <dbReference type="NCBI Taxonomy" id="908627"/>
    <lineage>
        <taxon>Bacteria</taxon>
        <taxon>Pseudomonadati</taxon>
        <taxon>Pseudomonadota</taxon>
        <taxon>Betaproteobacteria</taxon>
        <taxon>Burkholderiales</taxon>
        <taxon>Burkholderiaceae</taxon>
        <taxon>Caballeronia</taxon>
    </lineage>
</organism>
<evidence type="ECO:0000313" key="1">
    <source>
        <dbReference type="EMBL" id="KLU21499.1"/>
    </source>
</evidence>
<dbReference type="PATRIC" id="fig|908627.4.peg.7962"/>
<keyword evidence="2" id="KW-1185">Reference proteome</keyword>
<protein>
    <submittedName>
        <fullName evidence="1">Uncharacterized protein</fullName>
    </submittedName>
</protein>
<reference evidence="1 2" key="1">
    <citation type="journal article" date="2015" name="Genome Announc.">
        <title>Draft Genome Sequence of Burkholderia sp. Strain PML1(12), an Ectomycorrhizosphere-Inhabiting Bacterium with Effective Mineral-Weathering Ability.</title>
        <authorList>
            <person name="Uroz S."/>
            <person name="Oger P."/>
        </authorList>
    </citation>
    <scope>NUCLEOTIDE SEQUENCE [LARGE SCALE GENOMIC DNA]</scope>
    <source>
        <strain evidence="2">PML1(12)</strain>
    </source>
</reference>
<sequence length="91" mass="9562">MRAMLDSGGPIAGHLVLDCGPVHVQASAWSHSLCEVLSPGAQTDCASNVAKRDIAANRKLLVIFEGCGLASNLSLSFTGVQRPIQVLQQFS</sequence>
<proteinExistence type="predicted"/>
<dbReference type="EMBL" id="AEJF01000214">
    <property type="protein sequence ID" value="KLU21499.1"/>
    <property type="molecule type" value="Genomic_DNA"/>
</dbReference>
<comment type="caution">
    <text evidence="1">The sequence shown here is derived from an EMBL/GenBank/DDBJ whole genome shotgun (WGS) entry which is preliminary data.</text>
</comment>
<evidence type="ECO:0000313" key="2">
    <source>
        <dbReference type="Proteomes" id="UP000035963"/>
    </source>
</evidence>
<name>A0A0J1CLV5_9BURK</name>